<dbReference type="Gene3D" id="3.80.30.20">
    <property type="entry name" value="tm_1862 like domain"/>
    <property type="match status" value="1"/>
</dbReference>
<keyword evidence="9 15" id="KW-0560">Oxidoreductase</keyword>
<proteinExistence type="inferred from homology"/>
<feature type="binding site" evidence="16">
    <location>
        <position position="177"/>
    </location>
    <ligand>
        <name>S-adenosyl-L-methionine</name>
        <dbReference type="ChEBI" id="CHEBI:59789"/>
        <label>2</label>
    </ligand>
</feature>
<feature type="binding site" evidence="16">
    <location>
        <position position="189"/>
    </location>
    <ligand>
        <name>S-adenosyl-L-methionine</name>
        <dbReference type="ChEBI" id="CHEBI:59789"/>
        <label>2</label>
    </ligand>
</feature>
<evidence type="ECO:0000256" key="6">
    <source>
        <dbReference type="ARBA" id="ARBA00022490"/>
    </source>
</evidence>
<feature type="binding site" evidence="16">
    <location>
        <begin position="118"/>
        <end position="119"/>
    </location>
    <ligand>
        <name>S-adenosyl-L-methionine</name>
        <dbReference type="ChEBI" id="CHEBI:59789"/>
        <label>2</label>
    </ligand>
</feature>
<dbReference type="UniPathway" id="UPA00251">
    <property type="reaction ID" value="UER00323"/>
</dbReference>
<evidence type="ECO:0000256" key="5">
    <source>
        <dbReference type="ARBA" id="ARBA00022485"/>
    </source>
</evidence>
<keyword evidence="10 15" id="KW-0408">Iron</keyword>
<evidence type="ECO:0000256" key="1">
    <source>
        <dbReference type="ARBA" id="ARBA00004496"/>
    </source>
</evidence>
<feature type="binding site" evidence="16">
    <location>
        <position position="60"/>
    </location>
    <ligand>
        <name>S-adenosyl-L-methionine</name>
        <dbReference type="ChEBI" id="CHEBI:59789"/>
        <label>1</label>
    </ligand>
</feature>
<reference evidence="20" key="1">
    <citation type="submission" date="2016-10" db="EMBL/GenBank/DDBJ databases">
        <authorList>
            <person name="Varghese N."/>
            <person name="Submissions S."/>
        </authorList>
    </citation>
    <scope>NUCLEOTIDE SEQUENCE [LARGE SCALE GENOMIC DNA]</scope>
    <source>
        <strain evidence="20">DSM 173</strain>
    </source>
</reference>
<name>A0A1H3AS27_ALLWA</name>
<keyword evidence="7 15" id="KW-0949">S-adenosyl-L-methionine</keyword>
<sequence>MAPPLPASLPLEFLERHDLAAPGCPMSSLQSPGETPFSQMQYLDVLDTLRQVPDGNLAVYIHVPFCHVRCLYCACDTTVTHSLEKVDQYLDALEREMAMVTERIGRRRPLQQLHVGGGTPNHLNEPQLARLMEIVERHFTLTPDSCTSIECNPRRASVGQLELIRGLGFKRISFGVQDLNTDVQRAIGRVQSLNMVRDVFLTARQTGFASINLDLVYGLPFQTPRGFQATLDQVLDLGPDRVACFSYAHDPARRPHQHAINTAHLPTPAEKLALFHRAVRTFTEAGYRWVGLDLFVFEDDELYDAQVAGRLYRNALGYTTSADRQVLAFGPSGTGEIADALIRNERDLRVWQMRLNNGQFPVAWGRRLDEADRRRRQAMLHLMCNLQLPASSAADLDHEYAQLCRKAEQGLVEISDAGIRVTPQGRYILHGLCSDQDELSDYSSSQWRFRMSS</sequence>
<dbReference type="InterPro" id="IPR010723">
    <property type="entry name" value="HemN_C"/>
</dbReference>
<dbReference type="SFLD" id="SFLDG01065">
    <property type="entry name" value="anaerobic_coproporphyrinogen-I"/>
    <property type="match status" value="1"/>
</dbReference>
<dbReference type="GO" id="GO:0004109">
    <property type="term" value="F:coproporphyrinogen oxidase activity"/>
    <property type="evidence" value="ECO:0007669"/>
    <property type="project" value="InterPro"/>
</dbReference>
<evidence type="ECO:0000313" key="19">
    <source>
        <dbReference type="EMBL" id="SDX31659.1"/>
    </source>
</evidence>
<dbReference type="GO" id="GO:0051539">
    <property type="term" value="F:4 iron, 4 sulfur cluster binding"/>
    <property type="evidence" value="ECO:0007669"/>
    <property type="project" value="UniProtKB-KW"/>
</dbReference>
<dbReference type="InterPro" id="IPR007197">
    <property type="entry name" value="rSAM"/>
</dbReference>
<evidence type="ECO:0000256" key="16">
    <source>
        <dbReference type="PIRSR" id="PIRSR000167-1"/>
    </source>
</evidence>
<evidence type="ECO:0000256" key="14">
    <source>
        <dbReference type="ARBA" id="ARBA00048321"/>
    </source>
</evidence>
<evidence type="ECO:0000256" key="8">
    <source>
        <dbReference type="ARBA" id="ARBA00022723"/>
    </source>
</evidence>
<comment type="catalytic activity">
    <reaction evidence="14 15">
        <text>coproporphyrinogen III + 2 S-adenosyl-L-methionine = protoporphyrinogen IX + 2 5'-deoxyadenosine + 2 L-methionine + 2 CO2</text>
        <dbReference type="Rhea" id="RHEA:15425"/>
        <dbReference type="ChEBI" id="CHEBI:16526"/>
        <dbReference type="ChEBI" id="CHEBI:17319"/>
        <dbReference type="ChEBI" id="CHEBI:57307"/>
        <dbReference type="ChEBI" id="CHEBI:57309"/>
        <dbReference type="ChEBI" id="CHEBI:57844"/>
        <dbReference type="ChEBI" id="CHEBI:59789"/>
        <dbReference type="EC" id="1.3.98.3"/>
    </reaction>
</comment>
<comment type="cofactor">
    <cofactor evidence="15 17">
        <name>[4Fe-4S] cluster</name>
        <dbReference type="ChEBI" id="CHEBI:49883"/>
    </cofactor>
    <text evidence="15 17">Binds 1 [4Fe-4S] cluster. The cluster is coordinated with 3 cysteines and an exchangeable S-adenosyl-L-methionine.</text>
</comment>
<dbReference type="GO" id="GO:0005737">
    <property type="term" value="C:cytoplasm"/>
    <property type="evidence" value="ECO:0007669"/>
    <property type="project" value="UniProtKB-SubCell"/>
</dbReference>
<comment type="pathway">
    <text evidence="2 15">Porphyrin-containing compound metabolism; protoporphyrin-IX biosynthesis; protoporphyrinogen-IX from coproporphyrinogen-III (AdoMet route): step 1/1.</text>
</comment>
<dbReference type="GO" id="GO:0006782">
    <property type="term" value="P:protoporphyrinogen IX biosynthetic process"/>
    <property type="evidence" value="ECO:0007669"/>
    <property type="project" value="UniProtKB-UniPathway"/>
</dbReference>
<dbReference type="Gene3D" id="1.10.10.920">
    <property type="match status" value="1"/>
</dbReference>
<evidence type="ECO:0000256" key="17">
    <source>
        <dbReference type="PIRSR" id="PIRSR000167-2"/>
    </source>
</evidence>
<dbReference type="SUPFAM" id="SSF102114">
    <property type="entry name" value="Radical SAM enzymes"/>
    <property type="match status" value="1"/>
</dbReference>
<evidence type="ECO:0000256" key="7">
    <source>
        <dbReference type="ARBA" id="ARBA00022691"/>
    </source>
</evidence>
<dbReference type="CDD" id="cd01335">
    <property type="entry name" value="Radical_SAM"/>
    <property type="match status" value="1"/>
</dbReference>
<comment type="similarity">
    <text evidence="3 15">Belongs to the anaerobic coproporphyrinogen-III oxidase family.</text>
</comment>
<dbReference type="GO" id="GO:0046872">
    <property type="term" value="F:metal ion binding"/>
    <property type="evidence" value="ECO:0007669"/>
    <property type="project" value="UniProtKB-KW"/>
</dbReference>
<dbReference type="InterPro" id="IPR058240">
    <property type="entry name" value="rSAM_sf"/>
</dbReference>
<evidence type="ECO:0000256" key="15">
    <source>
        <dbReference type="PIRNR" id="PIRNR000167"/>
    </source>
</evidence>
<dbReference type="PANTHER" id="PTHR13932">
    <property type="entry name" value="COPROPORPHYRINIGEN III OXIDASE"/>
    <property type="match status" value="1"/>
</dbReference>
<dbReference type="EC" id="1.3.98.3" evidence="15"/>
<feature type="binding site" evidence="17">
    <location>
        <position position="66"/>
    </location>
    <ligand>
        <name>[4Fe-4S] cluster</name>
        <dbReference type="ChEBI" id="CHEBI:49883"/>
        <note>4Fe-4S-S-AdoMet</note>
    </ligand>
</feature>
<dbReference type="SMART" id="SM00729">
    <property type="entry name" value="Elp3"/>
    <property type="match status" value="1"/>
</dbReference>
<evidence type="ECO:0000256" key="10">
    <source>
        <dbReference type="ARBA" id="ARBA00023004"/>
    </source>
</evidence>
<dbReference type="SFLD" id="SFLDS00029">
    <property type="entry name" value="Radical_SAM"/>
    <property type="match status" value="1"/>
</dbReference>
<feature type="binding site" evidence="17">
    <location>
        <position position="70"/>
    </location>
    <ligand>
        <name>[4Fe-4S] cluster</name>
        <dbReference type="ChEBI" id="CHEBI:49883"/>
        <note>4Fe-4S-S-AdoMet</note>
    </ligand>
</feature>
<feature type="domain" description="Radical SAM core" evidence="18">
    <location>
        <begin position="51"/>
        <end position="293"/>
    </location>
</feature>
<feature type="binding site" evidence="16">
    <location>
        <begin position="72"/>
        <end position="74"/>
    </location>
    <ligand>
        <name>S-adenosyl-L-methionine</name>
        <dbReference type="ChEBI" id="CHEBI:59789"/>
        <label>2</label>
    </ligand>
</feature>
<evidence type="ECO:0000256" key="2">
    <source>
        <dbReference type="ARBA" id="ARBA00004785"/>
    </source>
</evidence>
<dbReference type="NCBIfam" id="TIGR00538">
    <property type="entry name" value="hemN"/>
    <property type="match status" value="1"/>
</dbReference>
<evidence type="ECO:0000256" key="9">
    <source>
        <dbReference type="ARBA" id="ARBA00023002"/>
    </source>
</evidence>
<dbReference type="InterPro" id="IPR023404">
    <property type="entry name" value="rSAM_horseshoe"/>
</dbReference>
<organism evidence="19 20">
    <name type="scientific">Allochromatium warmingii</name>
    <name type="common">Chromatium warmingii</name>
    <dbReference type="NCBI Taxonomy" id="61595"/>
    <lineage>
        <taxon>Bacteria</taxon>
        <taxon>Pseudomonadati</taxon>
        <taxon>Pseudomonadota</taxon>
        <taxon>Gammaproteobacteria</taxon>
        <taxon>Chromatiales</taxon>
        <taxon>Chromatiaceae</taxon>
        <taxon>Allochromatium</taxon>
    </lineage>
</organism>
<evidence type="ECO:0000256" key="11">
    <source>
        <dbReference type="ARBA" id="ARBA00023014"/>
    </source>
</evidence>
<evidence type="ECO:0000256" key="3">
    <source>
        <dbReference type="ARBA" id="ARBA00005493"/>
    </source>
</evidence>
<accession>A0A1H3AS27</accession>
<dbReference type="PROSITE" id="PS51918">
    <property type="entry name" value="RADICAL_SAM"/>
    <property type="match status" value="1"/>
</dbReference>
<keyword evidence="12 15" id="KW-0627">Porphyrin biosynthesis</keyword>
<dbReference type="EMBL" id="FNOW01000001">
    <property type="protein sequence ID" value="SDX31659.1"/>
    <property type="molecule type" value="Genomic_DNA"/>
</dbReference>
<evidence type="ECO:0000256" key="12">
    <source>
        <dbReference type="ARBA" id="ARBA00023244"/>
    </source>
</evidence>
<dbReference type="STRING" id="61595.SAMN05421644_10166"/>
<dbReference type="Pfam" id="PF06969">
    <property type="entry name" value="HemN_C"/>
    <property type="match status" value="1"/>
</dbReference>
<comment type="subunit">
    <text evidence="4">Monomer.</text>
</comment>
<dbReference type="Proteomes" id="UP000198672">
    <property type="component" value="Unassembled WGS sequence"/>
</dbReference>
<evidence type="ECO:0000256" key="13">
    <source>
        <dbReference type="ARBA" id="ARBA00024295"/>
    </source>
</evidence>
<dbReference type="GO" id="GO:0051989">
    <property type="term" value="F:coproporphyrinogen dehydrogenase activity"/>
    <property type="evidence" value="ECO:0007669"/>
    <property type="project" value="UniProtKB-EC"/>
</dbReference>
<keyword evidence="20" id="KW-1185">Reference proteome</keyword>
<keyword evidence="5 15" id="KW-0004">4Fe-4S</keyword>
<dbReference type="PIRSF" id="PIRSF000167">
    <property type="entry name" value="HemN"/>
    <property type="match status" value="1"/>
</dbReference>
<feature type="binding site" evidence="16">
    <location>
        <position position="150"/>
    </location>
    <ligand>
        <name>S-adenosyl-L-methionine</name>
        <dbReference type="ChEBI" id="CHEBI:59789"/>
        <label>1</label>
    </ligand>
</feature>
<evidence type="ECO:0000313" key="20">
    <source>
        <dbReference type="Proteomes" id="UP000198672"/>
    </source>
</evidence>
<dbReference type="PANTHER" id="PTHR13932:SF6">
    <property type="entry name" value="OXYGEN-INDEPENDENT COPROPORPHYRINOGEN III OXIDASE"/>
    <property type="match status" value="1"/>
</dbReference>
<feature type="binding site" evidence="16">
    <location>
        <position position="248"/>
    </location>
    <ligand>
        <name>S-adenosyl-L-methionine</name>
        <dbReference type="ChEBI" id="CHEBI:59789"/>
        <label>2</label>
    </ligand>
</feature>
<keyword evidence="6 15" id="KW-0963">Cytoplasm</keyword>
<dbReference type="InterPro" id="IPR034505">
    <property type="entry name" value="Coproporphyrinogen-III_oxidase"/>
</dbReference>
<comment type="subcellular location">
    <subcellularLocation>
        <location evidence="1 15">Cytoplasm</location>
    </subcellularLocation>
</comment>
<feature type="binding site" evidence="17">
    <location>
        <position position="73"/>
    </location>
    <ligand>
        <name>[4Fe-4S] cluster</name>
        <dbReference type="ChEBI" id="CHEBI:49883"/>
        <note>4Fe-4S-S-AdoMet</note>
    </ligand>
</feature>
<dbReference type="InterPro" id="IPR006638">
    <property type="entry name" value="Elp3/MiaA/NifB-like_rSAM"/>
</dbReference>
<dbReference type="InterPro" id="IPR004558">
    <property type="entry name" value="Coprogen_oxidase_HemN"/>
</dbReference>
<keyword evidence="11 15" id="KW-0411">Iron-sulfur</keyword>
<dbReference type="Pfam" id="PF04055">
    <property type="entry name" value="Radical_SAM"/>
    <property type="match status" value="1"/>
</dbReference>
<evidence type="ECO:0000259" key="18">
    <source>
        <dbReference type="PROSITE" id="PS51918"/>
    </source>
</evidence>
<comment type="function">
    <text evidence="13">Involved in the heme biosynthesis. Catalyzes the anaerobic oxidative decarboxylation of propionate groups of rings A and B of coproporphyrinogen III to yield the vinyl groups in protoporphyrinogen IX.</text>
</comment>
<dbReference type="AlphaFoldDB" id="A0A1H3AS27"/>
<gene>
    <name evidence="19" type="ORF">SAMN05421644_10166</name>
</gene>
<feature type="binding site" evidence="16">
    <location>
        <position position="117"/>
    </location>
    <ligand>
        <name>S-adenosyl-L-methionine</name>
        <dbReference type="ChEBI" id="CHEBI:59789"/>
        <label>1</label>
    </ligand>
</feature>
<protein>
    <recommendedName>
        <fullName evidence="15">Coproporphyrinogen-III oxidase</fullName>
        <ecNumber evidence="15">1.3.98.3</ecNumber>
    </recommendedName>
</protein>
<feature type="binding site" evidence="16">
    <location>
        <position position="214"/>
    </location>
    <ligand>
        <name>S-adenosyl-L-methionine</name>
        <dbReference type="ChEBI" id="CHEBI:59789"/>
        <label>2</label>
    </ligand>
</feature>
<evidence type="ECO:0000256" key="4">
    <source>
        <dbReference type="ARBA" id="ARBA00011245"/>
    </source>
</evidence>
<keyword evidence="8 15" id="KW-0479">Metal-binding</keyword>